<protein>
    <submittedName>
        <fullName evidence="1">Uncharacterized protein</fullName>
    </submittedName>
</protein>
<dbReference type="PROSITE" id="PS51257">
    <property type="entry name" value="PROKAR_LIPOPROTEIN"/>
    <property type="match status" value="1"/>
</dbReference>
<proteinExistence type="predicted"/>
<evidence type="ECO:0000313" key="2">
    <source>
        <dbReference type="Proteomes" id="UP000005143"/>
    </source>
</evidence>
<dbReference type="Proteomes" id="UP000005143">
    <property type="component" value="Unassembled WGS sequence"/>
</dbReference>
<keyword evidence="2" id="KW-1185">Reference proteome</keyword>
<gene>
    <name evidence="1" type="ORF">PAI11_07550</name>
</gene>
<dbReference type="EMBL" id="AGUD01000033">
    <property type="protein sequence ID" value="EHN12335.1"/>
    <property type="molecule type" value="Genomic_DNA"/>
</dbReference>
<organism evidence="1 2">
    <name type="scientific">Patulibacter medicamentivorans</name>
    <dbReference type="NCBI Taxonomy" id="1097667"/>
    <lineage>
        <taxon>Bacteria</taxon>
        <taxon>Bacillati</taxon>
        <taxon>Actinomycetota</taxon>
        <taxon>Thermoleophilia</taxon>
        <taxon>Solirubrobacterales</taxon>
        <taxon>Patulibacteraceae</taxon>
        <taxon>Patulibacter</taxon>
    </lineage>
</organism>
<sequence>MRPGANVRRTLLAAALAVLMVGCGDERPATPALPGTERSDGGDAAADPEVVAGDRAFDAAGVAAAEQLARADGDDAWALPDALQGPMDRLWNERRGAYVSPDGRISTRLNAEMLRIHAAAALTEHDGPARHDDRIAGLVAFLTGPAYLASTDGLRFGDSRHNTVHAPGWRQSDSPTVNQHPSIDATVARALRIAWLARERIGLPERDRQAIRATVVAVASSATFRAPSRLLNQINWNADLYGAAATVGDDPRLLRDDYRQQLAWFAEHAHRPVHAGRTPNLSDGNGFHYRPDVRASDPVDRTDTVEYANVVLGALRYYGQALRAGMRPLRPEQLETLREWATHTVDADWTPSGYLNWETGKGQSRIHLRQYWALALDGAVMALRGGSSIIGRSPAEADLLLSRGVRLFRQWAADADTILLPATTFGFRSSFENVRSNRVTATVRLAATLADWAAGCACDGRLPGPDRSLAPLKVDLDPGFGRLTVNGPRYATAIAPPTSVPTGGGLEPAWILDADAAPLGALGGGGDGSLGLEVSRAGEPLLDTQPGERAPDANLRLRPLPGSADRFAGVVRNGRVRVDVRHRFTRDAIVTRYVIVPGGRVDVALRLPANGRAGTVRCRPVRRHGRPEDVPGCPAGSEYLVHTSSGAEMAVELGGLPAGARVTLHRPAVRSMLPRPGIQATVRFPVRRRTVIERVLRPVDR</sequence>
<dbReference type="AlphaFoldDB" id="H0E1U3"/>
<name>H0E1U3_9ACTN</name>
<dbReference type="OrthoDB" id="5241146at2"/>
<accession>H0E1U3</accession>
<dbReference type="RefSeq" id="WP_007571085.1">
    <property type="nucleotide sequence ID" value="NZ_AGUD01000033.1"/>
</dbReference>
<evidence type="ECO:0000313" key="1">
    <source>
        <dbReference type="EMBL" id="EHN12335.1"/>
    </source>
</evidence>
<comment type="caution">
    <text evidence="1">The sequence shown here is derived from an EMBL/GenBank/DDBJ whole genome shotgun (WGS) entry which is preliminary data.</text>
</comment>
<reference evidence="1 2" key="1">
    <citation type="journal article" date="2013" name="Biodegradation">
        <title>Quantitative proteomic analysis of ibuprofen-degrading Patulibacter sp. strain I11.</title>
        <authorList>
            <person name="Almeida B."/>
            <person name="Kjeldal H."/>
            <person name="Lolas I."/>
            <person name="Knudsen A.D."/>
            <person name="Carvalho G."/>
            <person name="Nielsen K.L."/>
            <person name="Barreto Crespo M.T."/>
            <person name="Stensballe A."/>
            <person name="Nielsen J.L."/>
        </authorList>
    </citation>
    <scope>NUCLEOTIDE SEQUENCE [LARGE SCALE GENOMIC DNA]</scope>
    <source>
        <strain evidence="1 2">I11</strain>
    </source>
</reference>